<dbReference type="InterPro" id="IPR013083">
    <property type="entry name" value="Znf_RING/FYVE/PHD"/>
</dbReference>
<evidence type="ECO:0000256" key="10">
    <source>
        <dbReference type="PROSITE-ProRule" id="PRU01006"/>
    </source>
</evidence>
<dbReference type="Pfam" id="PF23341">
    <property type="entry name" value="PEP5_VPS11_N"/>
    <property type="match status" value="1"/>
</dbReference>
<reference evidence="15 16" key="1">
    <citation type="journal article" date="2017" name="Gigascience">
        <title>Draft genome of the honey bee ectoparasitic mite, Tropilaelaps mercedesae, is shaped by the parasitic life history.</title>
        <authorList>
            <person name="Dong X."/>
            <person name="Armstrong S.D."/>
            <person name="Xia D."/>
            <person name="Makepeace B.L."/>
            <person name="Darby A.C."/>
            <person name="Kadowaki T."/>
        </authorList>
    </citation>
    <scope>NUCLEOTIDE SEQUENCE [LARGE SCALE GENOMIC DNA]</scope>
    <source>
        <strain evidence="15">Wuxi-XJTLU</strain>
    </source>
</reference>
<comment type="subcellular location">
    <subcellularLocation>
        <location evidence="1">Late endosome membrane</location>
        <topology evidence="1">Peripheral membrane protein</topology>
        <orientation evidence="1">Cytoplasmic side</orientation>
    </subcellularLocation>
</comment>
<feature type="coiled-coil region" evidence="11">
    <location>
        <begin position="588"/>
        <end position="615"/>
    </location>
</feature>
<evidence type="ECO:0000256" key="6">
    <source>
        <dbReference type="ARBA" id="ARBA00022833"/>
    </source>
</evidence>
<dbReference type="PROSITE" id="PS50089">
    <property type="entry name" value="ZF_RING_2"/>
    <property type="match status" value="1"/>
</dbReference>
<feature type="compositionally biased region" description="Basic and acidic residues" evidence="12">
    <location>
        <begin position="827"/>
        <end position="837"/>
    </location>
</feature>
<evidence type="ECO:0000256" key="3">
    <source>
        <dbReference type="ARBA" id="ARBA00022448"/>
    </source>
</evidence>
<dbReference type="Proteomes" id="UP000192247">
    <property type="component" value="Unassembled WGS sequence"/>
</dbReference>
<evidence type="ECO:0000256" key="2">
    <source>
        <dbReference type="ARBA" id="ARBA00007070"/>
    </source>
</evidence>
<dbReference type="InterPro" id="IPR000547">
    <property type="entry name" value="Clathrin_H-chain/VPS_repeat"/>
</dbReference>
<evidence type="ECO:0000256" key="8">
    <source>
        <dbReference type="ARBA" id="ARBA00023136"/>
    </source>
</evidence>
<dbReference type="InParanoid" id="A0A1V9Y2W1"/>
<evidence type="ECO:0000256" key="12">
    <source>
        <dbReference type="SAM" id="MobiDB-lite"/>
    </source>
</evidence>
<dbReference type="PANTHER" id="PTHR23323:SF24">
    <property type="entry name" value="VACUOLAR PROTEIN SORTING-ASSOCIATED PROTEIN 11 HOMOLOG"/>
    <property type="match status" value="1"/>
</dbReference>
<keyword evidence="13" id="KW-0732">Signal</keyword>
<dbReference type="PANTHER" id="PTHR23323">
    <property type="entry name" value="VACUOLAR PROTEIN SORTING-ASSOCIATED PROTEIN"/>
    <property type="match status" value="1"/>
</dbReference>
<dbReference type="GO" id="GO:0048284">
    <property type="term" value="P:organelle fusion"/>
    <property type="evidence" value="ECO:0007669"/>
    <property type="project" value="TreeGrafter"/>
</dbReference>
<feature type="domain" description="RING-type" evidence="14">
    <location>
        <begin position="624"/>
        <end position="662"/>
    </location>
</feature>
<evidence type="ECO:0000259" key="14">
    <source>
        <dbReference type="PROSITE" id="PS50089"/>
    </source>
</evidence>
<dbReference type="PROSITE" id="PS50236">
    <property type="entry name" value="CHCR"/>
    <property type="match status" value="1"/>
</dbReference>
<keyword evidence="5 9" id="KW-0863">Zinc-finger</keyword>
<dbReference type="Gene3D" id="1.25.40.10">
    <property type="entry name" value="Tetratricopeptide repeat domain"/>
    <property type="match status" value="1"/>
</dbReference>
<organism evidence="15 16">
    <name type="scientific">Tropilaelaps mercedesae</name>
    <dbReference type="NCBI Taxonomy" id="418985"/>
    <lineage>
        <taxon>Eukaryota</taxon>
        <taxon>Metazoa</taxon>
        <taxon>Ecdysozoa</taxon>
        <taxon>Arthropoda</taxon>
        <taxon>Chelicerata</taxon>
        <taxon>Arachnida</taxon>
        <taxon>Acari</taxon>
        <taxon>Parasitiformes</taxon>
        <taxon>Mesostigmata</taxon>
        <taxon>Gamasina</taxon>
        <taxon>Dermanyssoidea</taxon>
        <taxon>Laelapidae</taxon>
        <taxon>Tropilaelaps</taxon>
    </lineage>
</organism>
<dbReference type="InterPro" id="IPR011990">
    <property type="entry name" value="TPR-like_helical_dom_sf"/>
</dbReference>
<evidence type="ECO:0000313" key="16">
    <source>
        <dbReference type="Proteomes" id="UP000192247"/>
    </source>
</evidence>
<evidence type="ECO:0000256" key="5">
    <source>
        <dbReference type="ARBA" id="ARBA00022771"/>
    </source>
</evidence>
<keyword evidence="8" id="KW-0472">Membrane</keyword>
<evidence type="ECO:0000256" key="1">
    <source>
        <dbReference type="ARBA" id="ARBA00004492"/>
    </source>
</evidence>
<dbReference type="InterPro" id="IPR057308">
    <property type="entry name" value="CHCR_PEP5_VPS11"/>
</dbReference>
<evidence type="ECO:0000256" key="7">
    <source>
        <dbReference type="ARBA" id="ARBA00022927"/>
    </source>
</evidence>
<dbReference type="SUPFAM" id="SSF57850">
    <property type="entry name" value="RING/U-box"/>
    <property type="match status" value="1"/>
</dbReference>
<dbReference type="GO" id="GO:0030674">
    <property type="term" value="F:protein-macromolecule adaptor activity"/>
    <property type="evidence" value="ECO:0007669"/>
    <property type="project" value="TreeGrafter"/>
</dbReference>
<dbReference type="GO" id="GO:0030897">
    <property type="term" value="C:HOPS complex"/>
    <property type="evidence" value="ECO:0007669"/>
    <property type="project" value="TreeGrafter"/>
</dbReference>
<keyword evidence="7" id="KW-0653">Protein transport</keyword>
<keyword evidence="6" id="KW-0862">Zinc</keyword>
<dbReference type="EMBL" id="MNPL01000429">
    <property type="protein sequence ID" value="OQR80023.1"/>
    <property type="molecule type" value="Genomic_DNA"/>
</dbReference>
<keyword evidence="11" id="KW-0175">Coiled coil</keyword>
<keyword evidence="3" id="KW-0813">Transport</keyword>
<dbReference type="GO" id="GO:0006886">
    <property type="term" value="P:intracellular protein transport"/>
    <property type="evidence" value="ECO:0007669"/>
    <property type="project" value="UniProtKB-UniRule"/>
</dbReference>
<gene>
    <name evidence="15" type="ORF">BIW11_00063</name>
</gene>
<dbReference type="STRING" id="418985.A0A1V9Y2W1"/>
<comment type="similarity">
    <text evidence="2">Belongs to the VPS11 family.</text>
</comment>
<dbReference type="GO" id="GO:0007032">
    <property type="term" value="P:endosome organization"/>
    <property type="evidence" value="ECO:0007669"/>
    <property type="project" value="TreeGrafter"/>
</dbReference>
<feature type="signal peptide" evidence="13">
    <location>
        <begin position="1"/>
        <end position="21"/>
    </location>
</feature>
<keyword evidence="4" id="KW-0479">Metal-binding</keyword>
<dbReference type="Gene3D" id="3.30.40.10">
    <property type="entry name" value="Zinc/RING finger domain, C3HC4 (zinc finger)"/>
    <property type="match status" value="1"/>
</dbReference>
<dbReference type="GO" id="GO:0008270">
    <property type="term" value="F:zinc ion binding"/>
    <property type="evidence" value="ECO:0007669"/>
    <property type="project" value="UniProtKB-KW"/>
</dbReference>
<feature type="repeat" description="CHCR" evidence="10">
    <location>
        <begin position="223"/>
        <end position="370"/>
    </location>
</feature>
<dbReference type="Pfam" id="PF23356">
    <property type="entry name" value="TPR_PEP5_VPS11"/>
    <property type="match status" value="1"/>
</dbReference>
<keyword evidence="16" id="KW-1185">Reference proteome</keyword>
<dbReference type="AlphaFoldDB" id="A0A1V9Y2W1"/>
<dbReference type="FunCoup" id="A0A1V9Y2W1">
    <property type="interactions" value="910"/>
</dbReference>
<dbReference type="InterPro" id="IPR016024">
    <property type="entry name" value="ARM-type_fold"/>
</dbReference>
<accession>A0A1V9Y2W1</accession>
<protein>
    <submittedName>
        <fullName evidence="15">Vacuolar protein sorting-associated protein 11-like</fullName>
    </submittedName>
</protein>
<dbReference type="GO" id="GO:0006904">
    <property type="term" value="P:vesicle docking involved in exocytosis"/>
    <property type="evidence" value="ECO:0007669"/>
    <property type="project" value="TreeGrafter"/>
</dbReference>
<dbReference type="OrthoDB" id="26184at2759"/>
<feature type="non-terminal residue" evidence="15">
    <location>
        <position position="1"/>
    </location>
</feature>
<proteinExistence type="inferred from homology"/>
<feature type="chain" id="PRO_5012506469" evidence="13">
    <location>
        <begin position="22"/>
        <end position="916"/>
    </location>
</feature>
<dbReference type="InterPro" id="IPR057307">
    <property type="entry name" value="PEP5_VPS11_N"/>
</dbReference>
<dbReference type="CDD" id="cd16688">
    <property type="entry name" value="RING-H2_Vps11"/>
    <property type="match status" value="1"/>
</dbReference>
<feature type="region of interest" description="Disordered" evidence="12">
    <location>
        <begin position="811"/>
        <end position="916"/>
    </location>
</feature>
<dbReference type="GO" id="GO:0031902">
    <property type="term" value="C:late endosome membrane"/>
    <property type="evidence" value="ECO:0007669"/>
    <property type="project" value="UniProtKB-SubCell"/>
</dbReference>
<comment type="caution">
    <text evidence="15">The sequence shown here is derived from an EMBL/GenBank/DDBJ whole genome shotgun (WGS) entry which is preliminary data.</text>
</comment>
<feature type="compositionally biased region" description="Polar residues" evidence="12">
    <location>
        <begin position="839"/>
        <end position="869"/>
    </location>
</feature>
<evidence type="ECO:0000256" key="4">
    <source>
        <dbReference type="ARBA" id="ARBA00022723"/>
    </source>
</evidence>
<dbReference type="SUPFAM" id="SSF48371">
    <property type="entry name" value="ARM repeat"/>
    <property type="match status" value="1"/>
</dbReference>
<dbReference type="GO" id="GO:0007033">
    <property type="term" value="P:vacuole organization"/>
    <property type="evidence" value="ECO:0007669"/>
    <property type="project" value="TreeGrafter"/>
</dbReference>
<dbReference type="InterPro" id="IPR001841">
    <property type="entry name" value="Znf_RING"/>
</dbReference>
<evidence type="ECO:0000256" key="11">
    <source>
        <dbReference type="SAM" id="Coils"/>
    </source>
</evidence>
<name>A0A1V9Y2W1_9ACAR</name>
<evidence type="ECO:0000313" key="15">
    <source>
        <dbReference type="EMBL" id="OQR80023.1"/>
    </source>
</evidence>
<evidence type="ECO:0000256" key="13">
    <source>
        <dbReference type="SAM" id="SignalP"/>
    </source>
</evidence>
<sequence>EFHSSSHIFVVTTLSVHLVSIQSNTTSIIGNASGIVNKTLGDPVASEIDSRGCKPGCCTILEPRREDKESKEQQFVIGCDSAVYLYHMEGVGPCLAFEADKELITCFRNYLICVVRDNDKTILNIYDLQNKYVAYSTPLANISHVLPHWGGGELVVVTKQGKLFSLSEKSTEDRLGVLVCKNQYELAVKLAKSNKYDGIVEIFRQYGDHLYAKGDHDGAVAQYIKTIGKLEESYVIRKLLDAQKIKQLTEYLQELHKTDLAREDHTTLLLNCYTNINQVDTLSEFIKRSDLQFDVEIAIKVCRGSQLYTEALYLAEKHKLTDYYLKIQLENLRNFDDAIYYIERLSFQQAEENMEKYGKVLMDHSPQKTTNLLSRLCTNFDGRKSPAEKFIHIFVGKPRLLKNFLQQIIAELGDKVGLSSIIYNTLLELELQEYMVETHPSQRSVKEVEIMCFLREKKNCYDTDLALGLCQINNFKPGILHLYEKAELYHQILSFYTDKQDYAGIIDVCSRFGDSDPSLWLHALLVLTGADEHGDMKQYFMSVLGHIEKHSLLPAILVVSIAARSKTAPLSLVKEFLVRQLSADGDKIRSCEQTIKQLKKETEQIREQMENIKHKPHVFQESKCSGCKIELELPTVHFLCGHSFHVNCFENFGDHNEGCPSCAPENNRIVEQQRRMDEAMMTLDNDFTRCFANSDDVMATVADFFAKGVFKTFDLWTEATLNNTNDYVAIHNTAVKRNIFEKPSPFPGRVVEMVAPLKKSILDKPGTFEKVESAEVPVVPSLWGKTEAPACSAPVKNPVFDNPLKVARSSEDDCMNNPFSESIPTKIVEDNGAKKENPQYLTFTSKPPNSAMQPTRSSKPSPLGSSGTKTIRESDMKANTGKNPFGDDEELNKNEKNPFKQGSSGNPFGDDFESRI</sequence>
<evidence type="ECO:0000256" key="9">
    <source>
        <dbReference type="PROSITE-ProRule" id="PRU00175"/>
    </source>
</evidence>